<evidence type="ECO:0000313" key="2">
    <source>
        <dbReference type="Proteomes" id="UP001210720"/>
    </source>
</evidence>
<protein>
    <submittedName>
        <fullName evidence="1">Uncharacterized protein</fullName>
    </submittedName>
</protein>
<accession>A0ABT4XNN9</accession>
<organism evidence="1 2">
    <name type="scientific">Thalassococcus lentus</name>
    <dbReference type="NCBI Taxonomy" id="1210524"/>
    <lineage>
        <taxon>Bacteria</taxon>
        <taxon>Pseudomonadati</taxon>
        <taxon>Pseudomonadota</taxon>
        <taxon>Alphaproteobacteria</taxon>
        <taxon>Rhodobacterales</taxon>
        <taxon>Roseobacteraceae</taxon>
        <taxon>Thalassococcus</taxon>
    </lineage>
</organism>
<proteinExistence type="predicted"/>
<reference evidence="1 2" key="1">
    <citation type="submission" date="2023-01" db="EMBL/GenBank/DDBJ databases">
        <title>Thalassococcus onchidii sp. nov., isolated from a marine invertebrate from the South China Sea.</title>
        <authorList>
            <person name="Xu S."/>
            <person name="Liu Z."/>
            <person name="Xu Y."/>
        </authorList>
    </citation>
    <scope>NUCLEOTIDE SEQUENCE [LARGE SCALE GENOMIC DNA]</scope>
    <source>
        <strain evidence="1 2">KCTC 32084</strain>
    </source>
</reference>
<gene>
    <name evidence="1" type="ORF">PFY00_02330</name>
</gene>
<dbReference type="EMBL" id="JAQIOY010000001">
    <property type="protein sequence ID" value="MDA7423554.1"/>
    <property type="molecule type" value="Genomic_DNA"/>
</dbReference>
<name>A0ABT4XNN9_9RHOB</name>
<dbReference type="RefSeq" id="WP_271431463.1">
    <property type="nucleotide sequence ID" value="NZ_JAQIOY010000001.1"/>
</dbReference>
<sequence>MEMTEMQRASNDLSRLRCERGLATMLPAKIDGKGVYLSRHLPLPDFLI</sequence>
<evidence type="ECO:0000313" key="1">
    <source>
        <dbReference type="EMBL" id="MDA7423554.1"/>
    </source>
</evidence>
<dbReference type="Proteomes" id="UP001210720">
    <property type="component" value="Unassembled WGS sequence"/>
</dbReference>
<keyword evidence="2" id="KW-1185">Reference proteome</keyword>
<comment type="caution">
    <text evidence="1">The sequence shown here is derived from an EMBL/GenBank/DDBJ whole genome shotgun (WGS) entry which is preliminary data.</text>
</comment>